<dbReference type="SUPFAM" id="SSF56112">
    <property type="entry name" value="Protein kinase-like (PK-like)"/>
    <property type="match status" value="1"/>
</dbReference>
<feature type="non-terminal residue" evidence="13">
    <location>
        <position position="1"/>
    </location>
</feature>
<evidence type="ECO:0000256" key="3">
    <source>
        <dbReference type="ARBA" id="ARBA00022553"/>
    </source>
</evidence>
<reference evidence="13 14" key="1">
    <citation type="journal article" date="2014" name="Agronomy (Basel)">
        <title>A Draft Genome Sequence for Ensete ventricosum, the Drought-Tolerant Tree Against Hunger.</title>
        <authorList>
            <person name="Harrison J."/>
            <person name="Moore K.A."/>
            <person name="Paszkiewicz K."/>
            <person name="Jones T."/>
            <person name="Grant M."/>
            <person name="Ambacheew D."/>
            <person name="Muzemil S."/>
            <person name="Studholme D.J."/>
        </authorList>
    </citation>
    <scope>NUCLEOTIDE SEQUENCE [LARGE SCALE GENOMIC DNA]</scope>
</reference>
<evidence type="ECO:0000256" key="4">
    <source>
        <dbReference type="ARBA" id="ARBA00022679"/>
    </source>
</evidence>
<keyword evidence="9" id="KW-0325">Glycoprotein</keyword>
<dbReference type="PANTHER" id="PTHR48006">
    <property type="entry name" value="LEUCINE-RICH REPEAT-CONTAINING PROTEIN DDB_G0281931-RELATED"/>
    <property type="match status" value="1"/>
</dbReference>
<dbReference type="InterPro" id="IPR021720">
    <property type="entry name" value="Malectin_dom"/>
</dbReference>
<evidence type="ECO:0000256" key="6">
    <source>
        <dbReference type="ARBA" id="ARBA00022741"/>
    </source>
</evidence>
<sequence>HSIEEFFVDVNTVCCFRRCSGGIERDPGAVGEDGFGDVVAGVEHQRRALHRRRHRLHQFRQHRLQSCRQMRLLLRQRHDLPHHSVVLSLSLSLSVKTLTLKLCSLWVPMHYQEAYQSNLASSPTFSPCKKSIFFWAPHWVFASVQYHGASDGRLHCRVPRCVLLTTGHFHGHASAGRQPPRREREVEANDRLIRSLQALGNGWLVGPGSRPICCVLGNPNGINQKMPKRWVCENARKFFRRANPIRSFQYDQYVRLFNSFKSLFAFLMSCRRISDIQKGSSSLAFISNLTSLSTLFLGNNNLSGSLPANKSVTLLNITTDYTHCCNYYRNLVANNFIIGSSNSRIELSPTRYTVQSWGTNLYGNLREKDFDIRKEAGEKSLTAVIKEYVAPVTENFLEIHFFWAGKGTCCVPTQVVQMTVYKCIAGKNSLHLDWPIRFEICLGIARALAYLHEESRVRIVHRDVKASNILLDANLNPKISDFGLAKLYDDNKTHISTRVAGTM</sequence>
<keyword evidence="2" id="KW-0723">Serine/threonine-protein kinase</keyword>
<evidence type="ECO:0000256" key="7">
    <source>
        <dbReference type="ARBA" id="ARBA00022777"/>
    </source>
</evidence>
<feature type="domain" description="Protein kinase" evidence="12">
    <location>
        <begin position="270"/>
        <end position="503"/>
    </location>
</feature>
<organism evidence="13 14">
    <name type="scientific">Ensete ventricosum</name>
    <name type="common">Abyssinian banana</name>
    <name type="synonym">Musa ensete</name>
    <dbReference type="NCBI Taxonomy" id="4639"/>
    <lineage>
        <taxon>Eukaryota</taxon>
        <taxon>Viridiplantae</taxon>
        <taxon>Streptophyta</taxon>
        <taxon>Embryophyta</taxon>
        <taxon>Tracheophyta</taxon>
        <taxon>Spermatophyta</taxon>
        <taxon>Magnoliopsida</taxon>
        <taxon>Liliopsida</taxon>
        <taxon>Zingiberales</taxon>
        <taxon>Musaceae</taxon>
        <taxon>Ensete</taxon>
    </lineage>
</organism>
<evidence type="ECO:0000256" key="10">
    <source>
        <dbReference type="ARBA" id="ARBA00047899"/>
    </source>
</evidence>
<dbReference type="EC" id="2.7.11.1" evidence="1"/>
<dbReference type="Proteomes" id="UP000287651">
    <property type="component" value="Unassembled WGS sequence"/>
</dbReference>
<evidence type="ECO:0000256" key="11">
    <source>
        <dbReference type="ARBA" id="ARBA00048679"/>
    </source>
</evidence>
<protein>
    <recommendedName>
        <fullName evidence="1">non-specific serine/threonine protein kinase</fullName>
        <ecNumber evidence="1">2.7.11.1</ecNumber>
    </recommendedName>
</protein>
<comment type="catalytic activity">
    <reaction evidence="11">
        <text>L-seryl-[protein] + ATP = O-phospho-L-seryl-[protein] + ADP + H(+)</text>
        <dbReference type="Rhea" id="RHEA:17989"/>
        <dbReference type="Rhea" id="RHEA-COMP:9863"/>
        <dbReference type="Rhea" id="RHEA-COMP:11604"/>
        <dbReference type="ChEBI" id="CHEBI:15378"/>
        <dbReference type="ChEBI" id="CHEBI:29999"/>
        <dbReference type="ChEBI" id="CHEBI:30616"/>
        <dbReference type="ChEBI" id="CHEBI:83421"/>
        <dbReference type="ChEBI" id="CHEBI:456216"/>
        <dbReference type="EC" id="2.7.11.1"/>
    </reaction>
</comment>
<dbReference type="EMBL" id="AMZH03004111">
    <property type="protein sequence ID" value="RRT70158.1"/>
    <property type="molecule type" value="Genomic_DNA"/>
</dbReference>
<keyword evidence="5" id="KW-0732">Signal</keyword>
<keyword evidence="8" id="KW-0067">ATP-binding</keyword>
<evidence type="ECO:0000313" key="14">
    <source>
        <dbReference type="Proteomes" id="UP000287651"/>
    </source>
</evidence>
<dbReference type="PANTHER" id="PTHR48006:SF34">
    <property type="entry name" value="OS08G0203700 PROTEIN"/>
    <property type="match status" value="1"/>
</dbReference>
<dbReference type="InterPro" id="IPR011009">
    <property type="entry name" value="Kinase-like_dom_sf"/>
</dbReference>
<comment type="caution">
    <text evidence="13">The sequence shown here is derived from an EMBL/GenBank/DDBJ whole genome shotgun (WGS) entry which is preliminary data.</text>
</comment>
<dbReference type="Pfam" id="PF11721">
    <property type="entry name" value="Malectin"/>
    <property type="match status" value="1"/>
</dbReference>
<dbReference type="GO" id="GO:0005886">
    <property type="term" value="C:plasma membrane"/>
    <property type="evidence" value="ECO:0007669"/>
    <property type="project" value="TreeGrafter"/>
</dbReference>
<dbReference type="Gene3D" id="1.10.510.10">
    <property type="entry name" value="Transferase(Phosphotransferase) domain 1"/>
    <property type="match status" value="1"/>
</dbReference>
<dbReference type="GO" id="GO:0005524">
    <property type="term" value="F:ATP binding"/>
    <property type="evidence" value="ECO:0007669"/>
    <property type="project" value="UniProtKB-KW"/>
</dbReference>
<name>A0A427A1U1_ENSVE</name>
<dbReference type="PROSITE" id="PS00108">
    <property type="entry name" value="PROTEIN_KINASE_ST"/>
    <property type="match status" value="1"/>
</dbReference>
<dbReference type="FunFam" id="1.10.510.10:FF:001023">
    <property type="entry name" value="Os07g0541700 protein"/>
    <property type="match status" value="1"/>
</dbReference>
<evidence type="ECO:0000256" key="5">
    <source>
        <dbReference type="ARBA" id="ARBA00022729"/>
    </source>
</evidence>
<dbReference type="InterPro" id="IPR000719">
    <property type="entry name" value="Prot_kinase_dom"/>
</dbReference>
<keyword evidence="3" id="KW-0597">Phosphoprotein</keyword>
<comment type="catalytic activity">
    <reaction evidence="10">
        <text>L-threonyl-[protein] + ATP = O-phospho-L-threonyl-[protein] + ADP + H(+)</text>
        <dbReference type="Rhea" id="RHEA:46608"/>
        <dbReference type="Rhea" id="RHEA-COMP:11060"/>
        <dbReference type="Rhea" id="RHEA-COMP:11605"/>
        <dbReference type="ChEBI" id="CHEBI:15378"/>
        <dbReference type="ChEBI" id="CHEBI:30013"/>
        <dbReference type="ChEBI" id="CHEBI:30616"/>
        <dbReference type="ChEBI" id="CHEBI:61977"/>
        <dbReference type="ChEBI" id="CHEBI:456216"/>
        <dbReference type="EC" id="2.7.11.1"/>
    </reaction>
</comment>
<evidence type="ECO:0000259" key="12">
    <source>
        <dbReference type="PROSITE" id="PS50011"/>
    </source>
</evidence>
<evidence type="ECO:0000313" key="13">
    <source>
        <dbReference type="EMBL" id="RRT70158.1"/>
    </source>
</evidence>
<dbReference type="AlphaFoldDB" id="A0A427A1U1"/>
<dbReference type="PROSITE" id="PS50011">
    <property type="entry name" value="PROTEIN_KINASE_DOM"/>
    <property type="match status" value="1"/>
</dbReference>
<evidence type="ECO:0000256" key="1">
    <source>
        <dbReference type="ARBA" id="ARBA00012513"/>
    </source>
</evidence>
<gene>
    <name evidence="13" type="ORF">B296_00003057</name>
</gene>
<evidence type="ECO:0000256" key="2">
    <source>
        <dbReference type="ARBA" id="ARBA00022527"/>
    </source>
</evidence>
<proteinExistence type="predicted"/>
<evidence type="ECO:0000256" key="8">
    <source>
        <dbReference type="ARBA" id="ARBA00022840"/>
    </source>
</evidence>
<dbReference type="InterPro" id="IPR051824">
    <property type="entry name" value="LRR_Rcpt-Like_S/T_Kinase"/>
</dbReference>
<dbReference type="GO" id="GO:0004674">
    <property type="term" value="F:protein serine/threonine kinase activity"/>
    <property type="evidence" value="ECO:0007669"/>
    <property type="project" value="UniProtKB-KW"/>
</dbReference>
<evidence type="ECO:0000256" key="9">
    <source>
        <dbReference type="ARBA" id="ARBA00023180"/>
    </source>
</evidence>
<dbReference type="Pfam" id="PF00069">
    <property type="entry name" value="Pkinase"/>
    <property type="match status" value="1"/>
</dbReference>
<keyword evidence="6" id="KW-0547">Nucleotide-binding</keyword>
<keyword evidence="7" id="KW-0418">Kinase</keyword>
<keyword evidence="4" id="KW-0808">Transferase</keyword>
<dbReference type="InterPro" id="IPR008271">
    <property type="entry name" value="Ser/Thr_kinase_AS"/>
</dbReference>
<accession>A0A427A1U1</accession>